<keyword evidence="5 6" id="KW-0472">Membrane</keyword>
<proteinExistence type="inferred from homology"/>
<dbReference type="AlphaFoldDB" id="A0A443SMP2"/>
<comment type="similarity">
    <text evidence="2 6">Belongs to the anoctamin family.</text>
</comment>
<dbReference type="GO" id="GO:0005886">
    <property type="term" value="C:plasma membrane"/>
    <property type="evidence" value="ECO:0007669"/>
    <property type="project" value="TreeGrafter"/>
</dbReference>
<evidence type="ECO:0000313" key="8">
    <source>
        <dbReference type="EMBL" id="RWS28801.1"/>
    </source>
</evidence>
<dbReference type="GO" id="GO:0005254">
    <property type="term" value="F:chloride channel activity"/>
    <property type="evidence" value="ECO:0007669"/>
    <property type="project" value="TreeGrafter"/>
</dbReference>
<evidence type="ECO:0000256" key="1">
    <source>
        <dbReference type="ARBA" id="ARBA00004141"/>
    </source>
</evidence>
<keyword evidence="4 6" id="KW-1133">Transmembrane helix</keyword>
<dbReference type="Proteomes" id="UP000288716">
    <property type="component" value="Unassembled WGS sequence"/>
</dbReference>
<feature type="transmembrane region" description="Helical" evidence="6">
    <location>
        <begin position="226"/>
        <end position="246"/>
    </location>
</feature>
<dbReference type="EMBL" id="NCKV01001209">
    <property type="protein sequence ID" value="RWS28801.1"/>
    <property type="molecule type" value="Genomic_DNA"/>
</dbReference>
<comment type="subcellular location">
    <subcellularLocation>
        <location evidence="1 6">Membrane</location>
        <topology evidence="1 6">Multi-pass membrane protein</topology>
    </subcellularLocation>
</comment>
<evidence type="ECO:0000256" key="6">
    <source>
        <dbReference type="RuleBase" id="RU280814"/>
    </source>
</evidence>
<keyword evidence="9" id="KW-1185">Reference proteome</keyword>
<dbReference type="OrthoDB" id="296386at2759"/>
<feature type="transmembrane region" description="Helical" evidence="6">
    <location>
        <begin position="197"/>
        <end position="220"/>
    </location>
</feature>
<dbReference type="VEuPathDB" id="VectorBase:LDEU003239"/>
<protein>
    <recommendedName>
        <fullName evidence="6">Anoctamin</fullName>
    </recommendedName>
</protein>
<evidence type="ECO:0000256" key="5">
    <source>
        <dbReference type="ARBA" id="ARBA00023136"/>
    </source>
</evidence>
<comment type="caution">
    <text evidence="8">The sequence shown here is derived from an EMBL/GenBank/DDBJ whole genome shotgun (WGS) entry which is preliminary data.</text>
</comment>
<dbReference type="InterPro" id="IPR007632">
    <property type="entry name" value="Anoctamin"/>
</dbReference>
<name>A0A443SMP2_9ACAR</name>
<evidence type="ECO:0000259" key="7">
    <source>
        <dbReference type="Pfam" id="PF04547"/>
    </source>
</evidence>
<feature type="transmembrane region" description="Helical" evidence="6">
    <location>
        <begin position="557"/>
        <end position="576"/>
    </location>
</feature>
<evidence type="ECO:0000256" key="2">
    <source>
        <dbReference type="ARBA" id="ARBA00009671"/>
    </source>
</evidence>
<feature type="transmembrane region" description="Helical" evidence="6">
    <location>
        <begin position="300"/>
        <end position="321"/>
    </location>
</feature>
<feature type="domain" description="Anoctamin transmembrane" evidence="7">
    <location>
        <begin position="189"/>
        <end position="588"/>
    </location>
</feature>
<gene>
    <name evidence="8" type="ORF">B4U80_02952</name>
</gene>
<organism evidence="8 9">
    <name type="scientific">Leptotrombidium deliense</name>
    <dbReference type="NCBI Taxonomy" id="299467"/>
    <lineage>
        <taxon>Eukaryota</taxon>
        <taxon>Metazoa</taxon>
        <taxon>Ecdysozoa</taxon>
        <taxon>Arthropoda</taxon>
        <taxon>Chelicerata</taxon>
        <taxon>Arachnida</taxon>
        <taxon>Acari</taxon>
        <taxon>Acariformes</taxon>
        <taxon>Trombidiformes</taxon>
        <taxon>Prostigmata</taxon>
        <taxon>Anystina</taxon>
        <taxon>Parasitengona</taxon>
        <taxon>Trombiculoidea</taxon>
        <taxon>Trombiculidae</taxon>
        <taxon>Leptotrombidium</taxon>
    </lineage>
</organism>
<evidence type="ECO:0000256" key="3">
    <source>
        <dbReference type="ARBA" id="ARBA00022692"/>
    </source>
</evidence>
<dbReference type="PANTHER" id="PTHR12308">
    <property type="entry name" value="ANOCTAMIN"/>
    <property type="match status" value="1"/>
</dbReference>
<feature type="transmembrane region" description="Helical" evidence="6">
    <location>
        <begin position="327"/>
        <end position="347"/>
    </location>
</feature>
<feature type="transmembrane region" description="Helical" evidence="6">
    <location>
        <begin position="403"/>
        <end position="424"/>
    </location>
</feature>
<evidence type="ECO:0000256" key="4">
    <source>
        <dbReference type="ARBA" id="ARBA00022989"/>
    </source>
</evidence>
<feature type="transmembrane region" description="Helical" evidence="6">
    <location>
        <begin position="368"/>
        <end position="391"/>
    </location>
</feature>
<reference evidence="8 9" key="1">
    <citation type="journal article" date="2018" name="Gigascience">
        <title>Genomes of trombidid mites reveal novel predicted allergens and laterally-transferred genes associated with secondary metabolism.</title>
        <authorList>
            <person name="Dong X."/>
            <person name="Chaisiri K."/>
            <person name="Xia D."/>
            <person name="Armstrong S.D."/>
            <person name="Fang Y."/>
            <person name="Donnelly M.J."/>
            <person name="Kadowaki T."/>
            <person name="McGarry J.W."/>
            <person name="Darby A.C."/>
            <person name="Makepeace B.L."/>
        </authorList>
    </citation>
    <scope>NUCLEOTIDE SEQUENCE [LARGE SCALE GENOMIC DNA]</scope>
    <source>
        <strain evidence="8">UoL-UT</strain>
    </source>
</reference>
<keyword evidence="3 6" id="KW-0812">Transmembrane</keyword>
<feature type="transmembrane region" description="Helical" evidence="6">
    <location>
        <begin position="525"/>
        <end position="545"/>
    </location>
</feature>
<evidence type="ECO:0000313" key="9">
    <source>
        <dbReference type="Proteomes" id="UP000288716"/>
    </source>
</evidence>
<sequence length="637" mass="74647">MNSKENKYLGYQKDFSEEESSHLIVEFSKNCLEDIIYVLHEKLEEEEFRVIKHGKRLYLKCDEKKILLQAEAMQLKKQSFDKKWKRFSIEEYLNENSSLKEVKSLLSNSQKVRVCEHILEENIHESKIVIIPTAGEVFPGQSLVKFLEKQKLISRIFPLHEDAVLQNLKQIWMKSYATAGVIPLPKDQIKDYFGETIAYYFCFLDFFTHSLIPVVFLAVLFHFSDFSFELFAIVTNIYLLLFLKMWKIRSNNLSLKWGTYLEENNNMRSLDMRSENQCDPYCGNPCMTAADYRHTRRQLFISWSTILLFLFTFCAANALFVELQATTSSTIAMLLYSICLHFICILYENAASHRTEVEKHCIEQNYEWHLVSKLIALDSLTLFFAPLYTWLFLEDRQLIENLLFTQFTVTQIIDTITDIVIPLITNEWRKVKQSIVAENNEHESPKVLIEAMKLSYDYKCLYGDYLHLYRRFGYVSLFASVYPKTAVFSIINNVLFESFTDVFKLCNIYQRPLIRSAKSIGVWENAFYVLSVFGLVVNTLFLDTYQYTHSYNLTERQWNTILACGTLITVVLIAMIPDESEQLKEALQTEAVKKRQIVEMYTRTKLRKSFHILQKVNQHSNADLEAEEAIGSNYFSP</sequence>
<accession>A0A443SMP2</accession>
<dbReference type="Pfam" id="PF04547">
    <property type="entry name" value="Anoctamin"/>
    <property type="match status" value="1"/>
</dbReference>
<dbReference type="PANTHER" id="PTHR12308:SF74">
    <property type="entry name" value="ANOCTAMIN"/>
    <property type="match status" value="1"/>
</dbReference>
<dbReference type="InterPro" id="IPR049452">
    <property type="entry name" value="Anoctamin_TM"/>
</dbReference>